<feature type="transmembrane region" description="Helical" evidence="1">
    <location>
        <begin position="165"/>
        <end position="187"/>
    </location>
</feature>
<feature type="transmembrane region" description="Helical" evidence="1">
    <location>
        <begin position="73"/>
        <end position="101"/>
    </location>
</feature>
<keyword evidence="4" id="KW-1185">Reference proteome</keyword>
<reference evidence="2 5" key="2">
    <citation type="journal article" date="2019" name="Nat. Commun.">
        <title>A new type of DNA phosphorothioation-based antiviral system in archaea.</title>
        <authorList>
            <person name="Xiong L."/>
            <person name="Liu S."/>
            <person name="Chen S."/>
            <person name="Xiao Y."/>
            <person name="Zhu B."/>
            <person name="Gao Y."/>
            <person name="Zhang Y."/>
            <person name="Chen B."/>
            <person name="Luo J."/>
            <person name="Deng Z."/>
            <person name="Chen X."/>
            <person name="Wang L."/>
            <person name="Chen S."/>
        </authorList>
    </citation>
    <scope>NUCLEOTIDE SEQUENCE [LARGE SCALE GENOMIC DNA]</scope>
    <source>
        <strain evidence="2 5">CGMCC 1.10331</strain>
    </source>
</reference>
<dbReference type="Pfam" id="PF13197">
    <property type="entry name" value="DUF4013"/>
    <property type="match status" value="1"/>
</dbReference>
<dbReference type="AlphaFoldDB" id="A0A1H6AIV6"/>
<feature type="transmembrane region" description="Helical" evidence="1">
    <location>
        <begin position="20"/>
        <end position="44"/>
    </location>
</feature>
<dbReference type="EMBL" id="FNVN01000003">
    <property type="protein sequence ID" value="SEG48683.1"/>
    <property type="molecule type" value="Genomic_DNA"/>
</dbReference>
<dbReference type="GeneID" id="39858035"/>
<accession>A0A1H6AIV6</accession>
<keyword evidence="1" id="KW-0472">Membrane</keyword>
<dbReference type="KEGG" id="hlm:DV707_08070"/>
<keyword evidence="1" id="KW-1133">Transmembrane helix</keyword>
<feature type="transmembrane region" description="Helical" evidence="1">
    <location>
        <begin position="113"/>
        <end position="144"/>
    </location>
</feature>
<dbReference type="InterPro" id="IPR025098">
    <property type="entry name" value="DUF4013"/>
</dbReference>
<protein>
    <submittedName>
        <fullName evidence="2">DUF4013 domain-containing protein</fullName>
    </submittedName>
</protein>
<dbReference type="OrthoDB" id="107590at2157"/>
<evidence type="ECO:0000313" key="5">
    <source>
        <dbReference type="Proteomes" id="UP000296733"/>
    </source>
</evidence>
<feature type="transmembrane region" description="Helical" evidence="1">
    <location>
        <begin position="193"/>
        <end position="214"/>
    </location>
</feature>
<organism evidence="3 4">
    <name type="scientific">Halobellus limi</name>
    <dbReference type="NCBI Taxonomy" id="699433"/>
    <lineage>
        <taxon>Archaea</taxon>
        <taxon>Methanobacteriati</taxon>
        <taxon>Methanobacteriota</taxon>
        <taxon>Stenosarchaea group</taxon>
        <taxon>Halobacteria</taxon>
        <taxon>Halobacteriales</taxon>
        <taxon>Haloferacaceae</taxon>
        <taxon>Halobellus</taxon>
    </lineage>
</organism>
<evidence type="ECO:0000313" key="4">
    <source>
        <dbReference type="Proteomes" id="UP000236740"/>
    </source>
</evidence>
<dbReference type="Proteomes" id="UP000296733">
    <property type="component" value="Chromosome"/>
</dbReference>
<sequence>MIQQSLQYLRNDEEQWVKTVLIGGILTLLSVLVVPSFLVLGYLVRVVRGTMHESEQPPVFDEWGDLFVDGIKAFVVAFVYGLVPGVIATVVIGGSVLSFVVGGGSESASLVGLGMAGLLVGGLLAFVLSLLAAYVIPAAVAAFAETDRLGAAFSIGDLRPVLTSGTYATAWVYGIAIVLAASLIAGALNAVPVIGTVIGGFIAFYAAVAAYYLIGHAWGELRDVELNEQDDAMGESPAV</sequence>
<name>A0A1H6AIV6_9EURY</name>
<proteinExistence type="predicted"/>
<keyword evidence="1" id="KW-0812">Transmembrane</keyword>
<reference evidence="3 4" key="1">
    <citation type="submission" date="2016-10" db="EMBL/GenBank/DDBJ databases">
        <authorList>
            <person name="de Groot N.N."/>
        </authorList>
    </citation>
    <scope>NUCLEOTIDE SEQUENCE [LARGE SCALE GENOMIC DNA]</scope>
    <source>
        <strain evidence="3 4">CGMCC 1.10331</strain>
    </source>
</reference>
<evidence type="ECO:0000313" key="2">
    <source>
        <dbReference type="EMBL" id="QCC48906.1"/>
    </source>
</evidence>
<dbReference type="RefSeq" id="WP_103992293.1">
    <property type="nucleotide sequence ID" value="NZ_CP031311.1"/>
</dbReference>
<gene>
    <name evidence="2" type="ORF">DV707_08070</name>
    <name evidence="3" type="ORF">SAMN04488133_2356</name>
</gene>
<evidence type="ECO:0000256" key="1">
    <source>
        <dbReference type="SAM" id="Phobius"/>
    </source>
</evidence>
<dbReference type="Proteomes" id="UP000236740">
    <property type="component" value="Unassembled WGS sequence"/>
</dbReference>
<dbReference type="EMBL" id="CP031311">
    <property type="protein sequence ID" value="QCC48906.1"/>
    <property type="molecule type" value="Genomic_DNA"/>
</dbReference>
<evidence type="ECO:0000313" key="3">
    <source>
        <dbReference type="EMBL" id="SEG48683.1"/>
    </source>
</evidence>